<accession>A0A1H0UF42</accession>
<reference evidence="2" key="1">
    <citation type="submission" date="2016-10" db="EMBL/GenBank/DDBJ databases">
        <authorList>
            <person name="Varghese N."/>
            <person name="Submissions S."/>
        </authorList>
    </citation>
    <scope>NUCLEOTIDE SEQUENCE [LARGE SCALE GENOMIC DNA]</scope>
    <source>
        <strain evidence="2">DSM 17101</strain>
    </source>
</reference>
<evidence type="ECO:0000313" key="1">
    <source>
        <dbReference type="EMBL" id="SDP64486.1"/>
    </source>
</evidence>
<keyword evidence="2" id="KW-1185">Reference proteome</keyword>
<dbReference type="AlphaFoldDB" id="A0A1H0UF42"/>
<dbReference type="OrthoDB" id="9791579at2"/>
<gene>
    <name evidence="1" type="ORF">SAMN04489708_11967</name>
</gene>
<organism evidence="1 2">
    <name type="scientific">Paracidovorax cattleyae</name>
    <dbReference type="NCBI Taxonomy" id="80868"/>
    <lineage>
        <taxon>Bacteria</taxon>
        <taxon>Pseudomonadati</taxon>
        <taxon>Pseudomonadota</taxon>
        <taxon>Betaproteobacteria</taxon>
        <taxon>Burkholderiales</taxon>
        <taxon>Comamonadaceae</taxon>
        <taxon>Paracidovorax</taxon>
    </lineage>
</organism>
<name>A0A1H0UF42_9BURK</name>
<dbReference type="EMBL" id="FNJL01000019">
    <property type="protein sequence ID" value="SDP64486.1"/>
    <property type="molecule type" value="Genomic_DNA"/>
</dbReference>
<protein>
    <submittedName>
        <fullName evidence="1">Peptidoglycan-synthase activator LpoB</fullName>
    </submittedName>
</protein>
<dbReference type="RefSeq" id="WP_092835962.1">
    <property type="nucleotide sequence ID" value="NZ_CP028290.1"/>
</dbReference>
<proteinExistence type="predicted"/>
<dbReference type="PROSITE" id="PS51257">
    <property type="entry name" value="PROKAR_LIPOPROTEIN"/>
    <property type="match status" value="1"/>
</dbReference>
<sequence>MPHPRTLMQRLRRCAAGGVILVMLAACSTIDRGTPPPLERNASWVVLPFANHTETPLAGNRAEAIALALLQARGVGRVQRYPGGTQQEALFDAGDAKRQEEVLAWAREKQARYALAGAVDEWRYKVGVDGEPAAGVTLQILDVETGDTLWSGTGGKSGWSRESLSGVAQKLIRSLMDSGLSGAR</sequence>
<dbReference type="Proteomes" id="UP000199317">
    <property type="component" value="Unassembled WGS sequence"/>
</dbReference>
<evidence type="ECO:0000313" key="2">
    <source>
        <dbReference type="Proteomes" id="UP000199317"/>
    </source>
</evidence>
<dbReference type="Gene3D" id="3.40.50.10610">
    <property type="entry name" value="ABC-type transport auxiliary lipoprotein component"/>
    <property type="match status" value="1"/>
</dbReference>